<accession>A0A834WYL4</accession>
<dbReference type="AlphaFoldDB" id="A0A834WYL4"/>
<keyword evidence="3" id="KW-1185">Reference proteome</keyword>
<dbReference type="Proteomes" id="UP000634136">
    <property type="component" value="Unassembled WGS sequence"/>
</dbReference>
<name>A0A834WYL4_9FABA</name>
<organism evidence="2 3">
    <name type="scientific">Senna tora</name>
    <dbReference type="NCBI Taxonomy" id="362788"/>
    <lineage>
        <taxon>Eukaryota</taxon>
        <taxon>Viridiplantae</taxon>
        <taxon>Streptophyta</taxon>
        <taxon>Embryophyta</taxon>
        <taxon>Tracheophyta</taxon>
        <taxon>Spermatophyta</taxon>
        <taxon>Magnoliopsida</taxon>
        <taxon>eudicotyledons</taxon>
        <taxon>Gunneridae</taxon>
        <taxon>Pentapetalae</taxon>
        <taxon>rosids</taxon>
        <taxon>fabids</taxon>
        <taxon>Fabales</taxon>
        <taxon>Fabaceae</taxon>
        <taxon>Caesalpinioideae</taxon>
        <taxon>Cassia clade</taxon>
        <taxon>Senna</taxon>
    </lineage>
</organism>
<gene>
    <name evidence="2" type="ORF">G2W53_010064</name>
</gene>
<dbReference type="EMBL" id="JAAIUW010000004">
    <property type="protein sequence ID" value="KAF7835205.1"/>
    <property type="molecule type" value="Genomic_DNA"/>
</dbReference>
<reference evidence="2" key="1">
    <citation type="submission" date="2020-09" db="EMBL/GenBank/DDBJ databases">
        <title>Genome-Enabled Discovery of Anthraquinone Biosynthesis in Senna tora.</title>
        <authorList>
            <person name="Kang S.-H."/>
            <person name="Pandey R.P."/>
            <person name="Lee C.-M."/>
            <person name="Sim J.-S."/>
            <person name="Jeong J.-T."/>
            <person name="Choi B.-S."/>
            <person name="Jung M."/>
            <person name="Ginzburg D."/>
            <person name="Zhao K."/>
            <person name="Won S.Y."/>
            <person name="Oh T.-J."/>
            <person name="Yu Y."/>
            <person name="Kim N.-H."/>
            <person name="Lee O.R."/>
            <person name="Lee T.-H."/>
            <person name="Bashyal P."/>
            <person name="Kim T.-S."/>
            <person name="Lee W.-H."/>
            <person name="Kawkins C."/>
            <person name="Kim C.-K."/>
            <person name="Kim J.S."/>
            <person name="Ahn B.O."/>
            <person name="Rhee S.Y."/>
            <person name="Sohng J.K."/>
        </authorList>
    </citation>
    <scope>NUCLEOTIDE SEQUENCE</scope>
    <source>
        <tissue evidence="2">Leaf</tissue>
    </source>
</reference>
<proteinExistence type="predicted"/>
<evidence type="ECO:0000313" key="3">
    <source>
        <dbReference type="Proteomes" id="UP000634136"/>
    </source>
</evidence>
<feature type="region of interest" description="Disordered" evidence="1">
    <location>
        <begin position="22"/>
        <end position="48"/>
    </location>
</feature>
<evidence type="ECO:0000256" key="1">
    <source>
        <dbReference type="SAM" id="MobiDB-lite"/>
    </source>
</evidence>
<comment type="caution">
    <text evidence="2">The sequence shown here is derived from an EMBL/GenBank/DDBJ whole genome shotgun (WGS) entry which is preliminary data.</text>
</comment>
<protein>
    <submittedName>
        <fullName evidence="2">Uncharacterized protein</fullName>
    </submittedName>
</protein>
<sequence length="48" mass="5351">MGSLGFKVVTPRNLGSQPCDLRQLWVSTPPPSRLRPYSEKSPEIPLQS</sequence>
<evidence type="ECO:0000313" key="2">
    <source>
        <dbReference type="EMBL" id="KAF7835205.1"/>
    </source>
</evidence>